<sequence>RRFAASRLGLLMIRVALAGAKRRLVSFDDDWSRDSNGGDSSSGPISESEGGIHDDQSNSGFYDRGGGLDDVLQLRLHNNRDFDGEQQLQKECGCLLQREQL</sequence>
<feature type="non-terminal residue" evidence="3">
    <location>
        <position position="1"/>
    </location>
</feature>
<comment type="caution">
    <text evidence="3">The sequence shown here is derived from an EMBL/GenBank/DDBJ whole genome shotgun (WGS) entry which is preliminary data.</text>
</comment>
<dbReference type="AlphaFoldDB" id="K0RI50"/>
<name>K0RI50_THAOC</name>
<organism evidence="3 4">
    <name type="scientific">Thalassiosira oceanica</name>
    <name type="common">Marine diatom</name>
    <dbReference type="NCBI Taxonomy" id="159749"/>
    <lineage>
        <taxon>Eukaryota</taxon>
        <taxon>Sar</taxon>
        <taxon>Stramenopiles</taxon>
        <taxon>Ochrophyta</taxon>
        <taxon>Bacillariophyta</taxon>
        <taxon>Coscinodiscophyceae</taxon>
        <taxon>Thalassiosirophycidae</taxon>
        <taxon>Thalassiosirales</taxon>
        <taxon>Thalassiosiraceae</taxon>
        <taxon>Thalassiosira</taxon>
    </lineage>
</organism>
<keyword evidence="4" id="KW-1185">Reference proteome</keyword>
<feature type="signal peptide" evidence="2">
    <location>
        <begin position="1"/>
        <end position="20"/>
    </location>
</feature>
<reference evidence="3 4" key="1">
    <citation type="journal article" date="2012" name="Genome Biol.">
        <title>Genome and low-iron response of an oceanic diatom adapted to chronic iron limitation.</title>
        <authorList>
            <person name="Lommer M."/>
            <person name="Specht M."/>
            <person name="Roy A.S."/>
            <person name="Kraemer L."/>
            <person name="Andreson R."/>
            <person name="Gutowska M.A."/>
            <person name="Wolf J."/>
            <person name="Bergner S.V."/>
            <person name="Schilhabel M.B."/>
            <person name="Klostermeier U.C."/>
            <person name="Beiko R.G."/>
            <person name="Rosenstiel P."/>
            <person name="Hippler M."/>
            <person name="Laroche J."/>
        </authorList>
    </citation>
    <scope>NUCLEOTIDE SEQUENCE [LARGE SCALE GENOMIC DNA]</scope>
    <source>
        <strain evidence="3 4">CCMP1005</strain>
    </source>
</reference>
<evidence type="ECO:0000313" key="3">
    <source>
        <dbReference type="EMBL" id="EJK51964.1"/>
    </source>
</evidence>
<evidence type="ECO:0000313" key="4">
    <source>
        <dbReference type="Proteomes" id="UP000266841"/>
    </source>
</evidence>
<protein>
    <submittedName>
        <fullName evidence="3">Uncharacterized protein</fullName>
    </submittedName>
</protein>
<feature type="chain" id="PRO_5003836327" evidence="2">
    <location>
        <begin position="21"/>
        <end position="101"/>
    </location>
</feature>
<feature type="region of interest" description="Disordered" evidence="1">
    <location>
        <begin position="28"/>
        <end position="64"/>
    </location>
</feature>
<feature type="compositionally biased region" description="Low complexity" evidence="1">
    <location>
        <begin position="34"/>
        <end position="49"/>
    </location>
</feature>
<dbReference type="Proteomes" id="UP000266841">
    <property type="component" value="Unassembled WGS sequence"/>
</dbReference>
<dbReference type="EMBL" id="AGNL01040675">
    <property type="protein sequence ID" value="EJK51964.1"/>
    <property type="molecule type" value="Genomic_DNA"/>
</dbReference>
<evidence type="ECO:0000256" key="2">
    <source>
        <dbReference type="SAM" id="SignalP"/>
    </source>
</evidence>
<evidence type="ECO:0000256" key="1">
    <source>
        <dbReference type="SAM" id="MobiDB-lite"/>
    </source>
</evidence>
<gene>
    <name evidence="3" type="ORF">THAOC_28813</name>
</gene>
<accession>K0RI50</accession>
<keyword evidence="2" id="KW-0732">Signal</keyword>
<proteinExistence type="predicted"/>